<accession>A0A373A472</accession>
<name>A0A373A472_9ACTN</name>
<keyword evidence="3" id="KW-1185">Reference proteome</keyword>
<protein>
    <submittedName>
        <fullName evidence="2">Uncharacterized protein</fullName>
    </submittedName>
</protein>
<sequence>MTIVAVFRPTRPSTDRGRLRSTLAAVGRRLAASPLDNSVLRAAPAPAAGPAGGGGGPAAAGTGGLRARWRTVPAPDGTARLEATWHPGR</sequence>
<evidence type="ECO:0000313" key="2">
    <source>
        <dbReference type="EMBL" id="RGD62235.1"/>
    </source>
</evidence>
<dbReference type="AlphaFoldDB" id="A0A373A472"/>
<proteinExistence type="predicted"/>
<dbReference type="EMBL" id="QVIG01000001">
    <property type="protein sequence ID" value="RGD62235.1"/>
    <property type="molecule type" value="Genomic_DNA"/>
</dbReference>
<gene>
    <name evidence="2" type="ORF">DR950_34810</name>
</gene>
<dbReference type="Proteomes" id="UP000263377">
    <property type="component" value="Unassembled WGS sequence"/>
</dbReference>
<feature type="region of interest" description="Disordered" evidence="1">
    <location>
        <begin position="34"/>
        <end position="89"/>
    </location>
</feature>
<feature type="compositionally biased region" description="Gly residues" evidence="1">
    <location>
        <begin position="50"/>
        <end position="64"/>
    </location>
</feature>
<reference evidence="2 3" key="1">
    <citation type="submission" date="2018-08" db="EMBL/GenBank/DDBJ databases">
        <title>Diversity &amp; Physiological Properties of Lignin-Decomposing Actinobacteria from Soil.</title>
        <authorList>
            <person name="Roh S.G."/>
            <person name="Kim S.B."/>
        </authorList>
    </citation>
    <scope>NUCLEOTIDE SEQUENCE [LARGE SCALE GENOMIC DNA]</scope>
    <source>
        <strain evidence="2 3">MMS17-GH009</strain>
    </source>
</reference>
<dbReference type="RefSeq" id="WP_117490555.1">
    <property type="nucleotide sequence ID" value="NZ_QVIG01000001.1"/>
</dbReference>
<comment type="caution">
    <text evidence="2">The sequence shown here is derived from an EMBL/GenBank/DDBJ whole genome shotgun (WGS) entry which is preliminary data.</text>
</comment>
<evidence type="ECO:0000313" key="3">
    <source>
        <dbReference type="Proteomes" id="UP000263377"/>
    </source>
</evidence>
<organism evidence="2 3">
    <name type="scientific">Kitasatospora xanthocidica</name>
    <dbReference type="NCBI Taxonomy" id="83382"/>
    <lineage>
        <taxon>Bacteria</taxon>
        <taxon>Bacillati</taxon>
        <taxon>Actinomycetota</taxon>
        <taxon>Actinomycetes</taxon>
        <taxon>Kitasatosporales</taxon>
        <taxon>Streptomycetaceae</taxon>
        <taxon>Kitasatospora</taxon>
    </lineage>
</organism>
<evidence type="ECO:0000256" key="1">
    <source>
        <dbReference type="SAM" id="MobiDB-lite"/>
    </source>
</evidence>